<feature type="domain" description="ABC transmembrane type-1" evidence="6">
    <location>
        <begin position="17"/>
        <end position="289"/>
    </location>
</feature>
<dbReference type="SUPFAM" id="SSF90123">
    <property type="entry name" value="ABC transporter transmembrane region"/>
    <property type="match status" value="1"/>
</dbReference>
<keyword evidence="2 5" id="KW-0812">Transmembrane</keyword>
<feature type="transmembrane region" description="Helical" evidence="5">
    <location>
        <begin position="15"/>
        <end position="32"/>
    </location>
</feature>
<evidence type="ECO:0000313" key="8">
    <source>
        <dbReference type="Proteomes" id="UP000198851"/>
    </source>
</evidence>
<evidence type="ECO:0000256" key="1">
    <source>
        <dbReference type="ARBA" id="ARBA00004651"/>
    </source>
</evidence>
<evidence type="ECO:0000256" key="5">
    <source>
        <dbReference type="SAM" id="Phobius"/>
    </source>
</evidence>
<dbReference type="EMBL" id="FOSZ01000001">
    <property type="protein sequence ID" value="SFK62258.1"/>
    <property type="molecule type" value="Genomic_DNA"/>
</dbReference>
<organism evidence="7 8">
    <name type="scientific">Shimia haliotis</name>
    <dbReference type="NCBI Taxonomy" id="1280847"/>
    <lineage>
        <taxon>Bacteria</taxon>
        <taxon>Pseudomonadati</taxon>
        <taxon>Pseudomonadota</taxon>
        <taxon>Alphaproteobacteria</taxon>
        <taxon>Rhodobacterales</taxon>
        <taxon>Roseobacteraceae</taxon>
    </lineage>
</organism>
<dbReference type="Pfam" id="PF00664">
    <property type="entry name" value="ABC_membrane"/>
    <property type="match status" value="1"/>
</dbReference>
<dbReference type="InterPro" id="IPR011527">
    <property type="entry name" value="ABC1_TM_dom"/>
</dbReference>
<evidence type="ECO:0000256" key="3">
    <source>
        <dbReference type="ARBA" id="ARBA00022989"/>
    </source>
</evidence>
<reference evidence="8" key="1">
    <citation type="submission" date="2016-10" db="EMBL/GenBank/DDBJ databases">
        <authorList>
            <person name="Varghese N."/>
            <person name="Submissions S."/>
        </authorList>
    </citation>
    <scope>NUCLEOTIDE SEQUENCE [LARGE SCALE GENOMIC DNA]</scope>
    <source>
        <strain evidence="8">DSM 28453</strain>
    </source>
</reference>
<gene>
    <name evidence="7" type="ORF">SAMN04488036_101719</name>
</gene>
<keyword evidence="8" id="KW-1185">Reference proteome</keyword>
<dbReference type="CDD" id="cd07346">
    <property type="entry name" value="ABC_6TM_exporters"/>
    <property type="match status" value="1"/>
</dbReference>
<dbReference type="Gene3D" id="1.20.1560.10">
    <property type="entry name" value="ABC transporter type 1, transmembrane domain"/>
    <property type="match status" value="1"/>
</dbReference>
<comment type="subcellular location">
    <subcellularLocation>
        <location evidence="1">Cell membrane</location>
        <topology evidence="1">Multi-pass membrane protein</topology>
    </subcellularLocation>
</comment>
<dbReference type="PANTHER" id="PTHR43394">
    <property type="entry name" value="ATP-DEPENDENT PERMEASE MDL1, MITOCHONDRIAL"/>
    <property type="match status" value="1"/>
</dbReference>
<dbReference type="GO" id="GO:0005524">
    <property type="term" value="F:ATP binding"/>
    <property type="evidence" value="ECO:0007669"/>
    <property type="project" value="InterPro"/>
</dbReference>
<dbReference type="InterPro" id="IPR039421">
    <property type="entry name" value="Type_1_exporter"/>
</dbReference>
<protein>
    <submittedName>
        <fullName evidence="7">ABC transporter transmembrane region</fullName>
    </submittedName>
</protein>
<evidence type="ECO:0000256" key="4">
    <source>
        <dbReference type="ARBA" id="ARBA00023136"/>
    </source>
</evidence>
<dbReference type="AlphaFoldDB" id="A0A1I4B0A1"/>
<keyword evidence="4 5" id="KW-0472">Membrane</keyword>
<evidence type="ECO:0000313" key="7">
    <source>
        <dbReference type="EMBL" id="SFK62258.1"/>
    </source>
</evidence>
<evidence type="ECO:0000256" key="2">
    <source>
        <dbReference type="ARBA" id="ARBA00022692"/>
    </source>
</evidence>
<proteinExistence type="predicted"/>
<dbReference type="InterPro" id="IPR036640">
    <property type="entry name" value="ABC1_TM_sf"/>
</dbReference>
<dbReference type="PANTHER" id="PTHR43394:SF1">
    <property type="entry name" value="ATP-BINDING CASSETTE SUB-FAMILY B MEMBER 10, MITOCHONDRIAL"/>
    <property type="match status" value="1"/>
</dbReference>
<sequence length="317" mass="35209">MWDFYVRIWRNTGRAQILLVILSLIVAGLAAAPLRFQKDIINSLGPDLETKALFLLCGGYLAVIVITNVFKFALNYRSSLLGEDTIRRIRGRVYAAHHDPEATRRPNTGTLATIIAAEAEEVGRFVGQAVANPLLQVGTLVSVVSYVASTQPYLGAFLVLIILPQAAIVLTLQERVNRRVKDRTIVLRRASSDISEEELKDIHQVQEKIFEDFDEIYVTRRGIFRLKLSMKMAMNVISGIGLVGILVIGGLLMKDGRTDVGTVVASISALERINSPWRLLLNFYKELSAARVKFELILKSSDAFAMPTTRKATKKAP</sequence>
<feature type="transmembrane region" description="Helical" evidence="5">
    <location>
        <begin position="232"/>
        <end position="253"/>
    </location>
</feature>
<dbReference type="GO" id="GO:0015421">
    <property type="term" value="F:ABC-type oligopeptide transporter activity"/>
    <property type="evidence" value="ECO:0007669"/>
    <property type="project" value="TreeGrafter"/>
</dbReference>
<dbReference type="STRING" id="1280847.SAMN04488036_101719"/>
<name>A0A1I4B0A1_9RHOB</name>
<feature type="transmembrane region" description="Helical" evidence="5">
    <location>
        <begin position="53"/>
        <end position="74"/>
    </location>
</feature>
<dbReference type="PROSITE" id="PS50929">
    <property type="entry name" value="ABC_TM1F"/>
    <property type="match status" value="1"/>
</dbReference>
<dbReference type="GO" id="GO:0005886">
    <property type="term" value="C:plasma membrane"/>
    <property type="evidence" value="ECO:0007669"/>
    <property type="project" value="UniProtKB-SubCell"/>
</dbReference>
<accession>A0A1I4B0A1</accession>
<evidence type="ECO:0000259" key="6">
    <source>
        <dbReference type="PROSITE" id="PS50929"/>
    </source>
</evidence>
<feature type="transmembrane region" description="Helical" evidence="5">
    <location>
        <begin position="153"/>
        <end position="172"/>
    </location>
</feature>
<dbReference type="Proteomes" id="UP000198851">
    <property type="component" value="Unassembled WGS sequence"/>
</dbReference>
<keyword evidence="3 5" id="KW-1133">Transmembrane helix</keyword>